<feature type="domain" description="Replication-associated protein ORF2/G2P" evidence="1">
    <location>
        <begin position="82"/>
        <end position="202"/>
    </location>
</feature>
<accession>A0A976N0A6</accession>
<evidence type="ECO:0000313" key="2">
    <source>
        <dbReference type="EMBL" id="UPW40864.1"/>
    </source>
</evidence>
<reference evidence="2" key="1">
    <citation type="submission" date="2022-02" db="EMBL/GenBank/DDBJ databases">
        <title>Towards deciphering the DNA virus diversity associated with rodent species in the families Cricetidae and Heteromyidae.</title>
        <authorList>
            <person name="Lund M."/>
            <person name="Larsen B.B."/>
            <person name="Gryseels S."/>
            <person name="Kraberger S."/>
            <person name="Rowsey D.M."/>
            <person name="Steger L."/>
            <person name="Yule K.M."/>
            <person name="Upham N.S."/>
            <person name="Worobey M."/>
            <person name="Van Doorslaer K."/>
            <person name="Varsani A."/>
        </authorList>
    </citation>
    <scope>NUCLEOTIDE SEQUENCE</scope>
    <source>
        <strain evidence="2">UA08Rod_6451</strain>
    </source>
</reference>
<dbReference type="EMBL" id="OM869509">
    <property type="protein sequence ID" value="UPW40864.1"/>
    <property type="molecule type" value="Genomic_DNA"/>
</dbReference>
<proteinExistence type="predicted"/>
<protein>
    <submittedName>
        <fullName evidence="2">Replication initiator protein</fullName>
    </submittedName>
</protein>
<evidence type="ECO:0000259" key="1">
    <source>
        <dbReference type="Pfam" id="PF23343"/>
    </source>
</evidence>
<organism evidence="2">
    <name type="scientific">Sigmofec virus UA08Rod_6451</name>
    <dbReference type="NCBI Taxonomy" id="2929230"/>
    <lineage>
        <taxon>Viruses</taxon>
        <taxon>Monodnaviria</taxon>
        <taxon>Sangervirae</taxon>
        <taxon>Phixviricota</taxon>
        <taxon>Malgrandaviricetes</taxon>
        <taxon>Petitvirales</taxon>
        <taxon>Microviridae</taxon>
    </lineage>
</organism>
<sequence>MCTKQLILEQWRDRAGVFHSHYFAHFVPEIHNEVFLRKLSLRHNNHKFVIVPCGKCADCIRKAARDWKIRLYHEAQITSSCIFLTLTYNNDNLPSDGNLHYDDFQKFMKRLRRKLPKGHKITYFVACEYGTKTFRPHFHAIIYDLPLTFLSDSKFFCTSRSDKRIKIYRSPAIEKIWNKGYCSFTKVEKRDPRAFGYVSGYLISKKNKRHFSDVSSRGLTPENHHMSLKPCIGRRYFDKYYISMYKMCEGKTWFDCKLVITPRAYDRWYQTLTESYVICKDLLSSDEWDYYFAPNAPATRSELMHFIFNVLKNYDIHLDKISDFDIIKKKRRKFLSASSTGLRSKEIVLEQSLYSSRDIIYNLED</sequence>
<name>A0A976N0A6_9VIRU</name>
<dbReference type="InterPro" id="IPR056906">
    <property type="entry name" value="ORF2/G2P_dom"/>
</dbReference>
<dbReference type="Pfam" id="PF23343">
    <property type="entry name" value="REP_ORF2-G2P"/>
    <property type="match status" value="1"/>
</dbReference>